<dbReference type="Proteomes" id="UP000309340">
    <property type="component" value="Unassembled WGS sequence"/>
</dbReference>
<evidence type="ECO:0000313" key="3">
    <source>
        <dbReference type="Proteomes" id="UP000309340"/>
    </source>
</evidence>
<feature type="compositionally biased region" description="Low complexity" evidence="1">
    <location>
        <begin position="12"/>
        <end position="36"/>
    </location>
</feature>
<gene>
    <name evidence="2" type="ORF">B0A55_09880</name>
</gene>
<accession>A0A4U0WP92</accession>
<feature type="region of interest" description="Disordered" evidence="1">
    <location>
        <begin position="1"/>
        <end position="36"/>
    </location>
</feature>
<evidence type="ECO:0000313" key="2">
    <source>
        <dbReference type="EMBL" id="TKA65144.1"/>
    </source>
</evidence>
<reference evidence="2 3" key="1">
    <citation type="submission" date="2017-03" db="EMBL/GenBank/DDBJ databases">
        <title>Genomes of endolithic fungi from Antarctica.</title>
        <authorList>
            <person name="Coleine C."/>
            <person name="Masonjones S."/>
            <person name="Stajich J.E."/>
        </authorList>
    </citation>
    <scope>NUCLEOTIDE SEQUENCE [LARGE SCALE GENOMIC DNA]</scope>
    <source>
        <strain evidence="2 3">CCFEE 5184</strain>
    </source>
</reference>
<proteinExistence type="predicted"/>
<dbReference type="OrthoDB" id="3908299at2759"/>
<keyword evidence="3" id="KW-1185">Reference proteome</keyword>
<dbReference type="AlphaFoldDB" id="A0A4U0WP92"/>
<sequence>MSYPGDQAVVPQQQQQWQSANGSTGQQQQQASTTSQTVTTTMQARYIAQQTPYSYAMTPQPMQYSYARTPQPVQYESSQAQSAYQYPAQQIQAAPPTPAIQEADYNYLMMDAPPEAPIPAQKSSASTTTMTQTLHYEGSGSGGQARQAAEAKGQGEKFESKVQTMIAAMGICPSNYRWYPFPGGYICAGGNHIIPDGEVDMWARNQNYRPQATLVNTWQDPNAPFDPYSGRVMLLQSQHPPEVDLWQPMHSQHRRFMKQAARAAGNFGYGFGFNS</sequence>
<dbReference type="STRING" id="329884.A0A4U0WP92"/>
<protein>
    <submittedName>
        <fullName evidence="2">Uncharacterized protein</fullName>
    </submittedName>
</protein>
<feature type="region of interest" description="Disordered" evidence="1">
    <location>
        <begin position="134"/>
        <end position="153"/>
    </location>
</feature>
<organism evidence="2 3">
    <name type="scientific">Friedmanniomyces simplex</name>
    <dbReference type="NCBI Taxonomy" id="329884"/>
    <lineage>
        <taxon>Eukaryota</taxon>
        <taxon>Fungi</taxon>
        <taxon>Dikarya</taxon>
        <taxon>Ascomycota</taxon>
        <taxon>Pezizomycotina</taxon>
        <taxon>Dothideomycetes</taxon>
        <taxon>Dothideomycetidae</taxon>
        <taxon>Mycosphaerellales</taxon>
        <taxon>Teratosphaeriaceae</taxon>
        <taxon>Friedmanniomyces</taxon>
    </lineage>
</organism>
<dbReference type="EMBL" id="NAJQ01000764">
    <property type="protein sequence ID" value="TKA65144.1"/>
    <property type="molecule type" value="Genomic_DNA"/>
</dbReference>
<name>A0A4U0WP92_9PEZI</name>
<evidence type="ECO:0000256" key="1">
    <source>
        <dbReference type="SAM" id="MobiDB-lite"/>
    </source>
</evidence>
<comment type="caution">
    <text evidence="2">The sequence shown here is derived from an EMBL/GenBank/DDBJ whole genome shotgun (WGS) entry which is preliminary data.</text>
</comment>